<dbReference type="InterPro" id="IPR001173">
    <property type="entry name" value="Glyco_trans_2-like"/>
</dbReference>
<dbReference type="InterPro" id="IPR029044">
    <property type="entry name" value="Nucleotide-diphossugar_trans"/>
</dbReference>
<evidence type="ECO:0000256" key="9">
    <source>
        <dbReference type="ARBA" id="ARBA00040345"/>
    </source>
</evidence>
<comment type="subcellular location">
    <subcellularLocation>
        <location evidence="1">Cell membrane</location>
    </subcellularLocation>
</comment>
<proteinExistence type="inferred from homology"/>
<keyword evidence="3 11" id="KW-0328">Glycosyltransferase</keyword>
<dbReference type="EMBL" id="JAODOR010000005">
    <property type="protein sequence ID" value="MCT9001732.1"/>
    <property type="molecule type" value="Genomic_DNA"/>
</dbReference>
<comment type="pathway">
    <text evidence="7">Carotenoid biosynthesis; staphyloxanthin biosynthesis; staphyloxanthin from farnesyl diphosphate: step 4/5.</text>
</comment>
<reference evidence="11 12" key="1">
    <citation type="journal article" date="2024" name="Int. J. Syst. Evol. Microbiol.">
        <title>Microbacterium memoriense sp. nov., a member of the Actinomycetota from marine beach sediment of the north coast of Portugal.</title>
        <authorList>
            <person name="Santos J.D.N.D."/>
            <person name="Klimek D."/>
            <person name="Calusinska M."/>
            <person name="Lobo-da-Cunha A."/>
            <person name="Catita J."/>
            <person name="Goncalves H."/>
            <person name="Gonzalez I."/>
            <person name="Lage O.M."/>
        </authorList>
    </citation>
    <scope>NUCLEOTIDE SEQUENCE [LARGE SCALE GENOMIC DNA]</scope>
    <source>
        <strain evidence="11 12">PMIC_1C1B</strain>
    </source>
</reference>
<dbReference type="GO" id="GO:0016757">
    <property type="term" value="F:glycosyltransferase activity"/>
    <property type="evidence" value="ECO:0007669"/>
    <property type="project" value="UniProtKB-KW"/>
</dbReference>
<keyword evidence="12" id="KW-1185">Reference proteome</keyword>
<evidence type="ECO:0000313" key="11">
    <source>
        <dbReference type="EMBL" id="MCT9001732.1"/>
    </source>
</evidence>
<evidence type="ECO:0000256" key="6">
    <source>
        <dbReference type="ARBA" id="ARBA00037281"/>
    </source>
</evidence>
<dbReference type="Pfam" id="PF00535">
    <property type="entry name" value="Glycos_transf_2"/>
    <property type="match status" value="1"/>
</dbReference>
<sequence length="253" mass="26672">MIMLPDAVVVAIPAHDEEDLLEACLHSVRAALDAVGVRVAVTAACVALDRCTDRSLEIVRLLGVPAVELNSGAVGAARDAALAGALARLSESASPLPLDRIWTAHTDADSVVPQNWLTHQLDLAAAGAEVVVGTVQPRFDDLDDEQLLAWHATHSPVVANGAVHGANLGVRADVLERADGFRALPVHEDVLMVERARAIGARVAASDGARVLTSGRSVGRAPDGYARYLRDEMLRDPRAVAARRTDLAVESGF</sequence>
<comment type="similarity">
    <text evidence="8">Belongs to the glycosyltransferase 2 family. CrtQ subfamily.</text>
</comment>
<dbReference type="PANTHER" id="PTHR43646:SF2">
    <property type="entry name" value="GLYCOSYLTRANSFERASE 2-LIKE DOMAIN-CONTAINING PROTEIN"/>
    <property type="match status" value="1"/>
</dbReference>
<feature type="domain" description="Glycosyltransferase 2-like" evidence="10">
    <location>
        <begin position="10"/>
        <end position="146"/>
    </location>
</feature>
<evidence type="ECO:0000256" key="8">
    <source>
        <dbReference type="ARBA" id="ARBA00038120"/>
    </source>
</evidence>
<dbReference type="SUPFAM" id="SSF53448">
    <property type="entry name" value="Nucleotide-diphospho-sugar transferases"/>
    <property type="match status" value="1"/>
</dbReference>
<dbReference type="Gene3D" id="3.90.550.10">
    <property type="entry name" value="Spore Coat Polysaccharide Biosynthesis Protein SpsA, Chain A"/>
    <property type="match status" value="1"/>
</dbReference>
<comment type="caution">
    <text evidence="11">The sequence shown here is derived from an EMBL/GenBank/DDBJ whole genome shotgun (WGS) entry which is preliminary data.</text>
</comment>
<protein>
    <recommendedName>
        <fullName evidence="9">4,4'-diaponeurosporenoate glycosyltransferase</fullName>
    </recommendedName>
</protein>
<evidence type="ECO:0000313" key="12">
    <source>
        <dbReference type="Proteomes" id="UP001300496"/>
    </source>
</evidence>
<evidence type="ECO:0000256" key="4">
    <source>
        <dbReference type="ARBA" id="ARBA00022679"/>
    </source>
</evidence>
<evidence type="ECO:0000256" key="5">
    <source>
        <dbReference type="ARBA" id="ARBA00023136"/>
    </source>
</evidence>
<comment type="function">
    <text evidence="6">Catalyzes the glycosylation of 4,4'-diaponeurosporenoate, i.e. the esterification of glucose at the C1'' position with the carboxyl group of 4,4'-diaponeurosporenic acid, to form glycosyl-4,4'-diaponeurosporenoate. This is a step in the biosynthesis of staphyloxanthin, an orange pigment present in most staphylococci strains.</text>
</comment>
<keyword evidence="5" id="KW-0472">Membrane</keyword>
<dbReference type="PANTHER" id="PTHR43646">
    <property type="entry name" value="GLYCOSYLTRANSFERASE"/>
    <property type="match status" value="1"/>
</dbReference>
<name>A0ABT2PC07_9MICO</name>
<accession>A0ABT2PC07</accession>
<organism evidence="11 12">
    <name type="scientific">Microbacterium memoriense</name>
    <dbReference type="NCBI Taxonomy" id="2978350"/>
    <lineage>
        <taxon>Bacteria</taxon>
        <taxon>Bacillati</taxon>
        <taxon>Actinomycetota</taxon>
        <taxon>Actinomycetes</taxon>
        <taxon>Micrococcales</taxon>
        <taxon>Microbacteriaceae</taxon>
        <taxon>Microbacterium</taxon>
    </lineage>
</organism>
<evidence type="ECO:0000259" key="10">
    <source>
        <dbReference type="Pfam" id="PF00535"/>
    </source>
</evidence>
<evidence type="ECO:0000256" key="1">
    <source>
        <dbReference type="ARBA" id="ARBA00004236"/>
    </source>
</evidence>
<keyword evidence="4 11" id="KW-0808">Transferase</keyword>
<evidence type="ECO:0000256" key="2">
    <source>
        <dbReference type="ARBA" id="ARBA00022475"/>
    </source>
</evidence>
<keyword evidence="2" id="KW-1003">Cell membrane</keyword>
<dbReference type="Proteomes" id="UP001300496">
    <property type="component" value="Unassembled WGS sequence"/>
</dbReference>
<gene>
    <name evidence="11" type="ORF">N4R40_05080</name>
</gene>
<dbReference type="RefSeq" id="WP_261606285.1">
    <property type="nucleotide sequence ID" value="NZ_JAODOR010000005.1"/>
</dbReference>
<evidence type="ECO:0000256" key="7">
    <source>
        <dbReference type="ARBA" id="ARBA00037904"/>
    </source>
</evidence>
<evidence type="ECO:0000256" key="3">
    <source>
        <dbReference type="ARBA" id="ARBA00022676"/>
    </source>
</evidence>